<reference evidence="2" key="1">
    <citation type="submission" date="2014-09" db="EMBL/GenBank/DDBJ databases">
        <authorList>
            <person name="Magalhaes I.L.F."/>
            <person name="Oliveira U."/>
            <person name="Santos F.R."/>
            <person name="Vidigal T.H.D.A."/>
            <person name="Brescovit A.D."/>
            <person name="Santos A.J."/>
        </authorList>
    </citation>
    <scope>NUCLEOTIDE SEQUENCE</scope>
    <source>
        <tissue evidence="2">Shoot tissue taken approximately 20 cm above the soil surface</tissue>
    </source>
</reference>
<sequence length="39" mass="4494">MHQQMGKQSHMLDRHCTLNQHGGEDQYYSGSKQDLEATC</sequence>
<reference evidence="2" key="2">
    <citation type="journal article" date="2015" name="Data Brief">
        <title>Shoot transcriptome of the giant reed, Arundo donax.</title>
        <authorList>
            <person name="Barrero R.A."/>
            <person name="Guerrero F.D."/>
            <person name="Moolhuijzen P."/>
            <person name="Goolsby J.A."/>
            <person name="Tidwell J."/>
            <person name="Bellgard S.E."/>
            <person name="Bellgard M.I."/>
        </authorList>
    </citation>
    <scope>NUCLEOTIDE SEQUENCE</scope>
    <source>
        <tissue evidence="2">Shoot tissue taken approximately 20 cm above the soil surface</tissue>
    </source>
</reference>
<feature type="region of interest" description="Disordered" evidence="1">
    <location>
        <begin position="1"/>
        <end position="39"/>
    </location>
</feature>
<protein>
    <submittedName>
        <fullName evidence="2">Uncharacterized protein</fullName>
    </submittedName>
</protein>
<proteinExistence type="predicted"/>
<accession>A0A0A9GC70</accession>
<evidence type="ECO:0000256" key="1">
    <source>
        <dbReference type="SAM" id="MobiDB-lite"/>
    </source>
</evidence>
<dbReference type="AlphaFoldDB" id="A0A0A9GC70"/>
<organism evidence="2">
    <name type="scientific">Arundo donax</name>
    <name type="common">Giant reed</name>
    <name type="synonym">Donax arundinaceus</name>
    <dbReference type="NCBI Taxonomy" id="35708"/>
    <lineage>
        <taxon>Eukaryota</taxon>
        <taxon>Viridiplantae</taxon>
        <taxon>Streptophyta</taxon>
        <taxon>Embryophyta</taxon>
        <taxon>Tracheophyta</taxon>
        <taxon>Spermatophyta</taxon>
        <taxon>Magnoliopsida</taxon>
        <taxon>Liliopsida</taxon>
        <taxon>Poales</taxon>
        <taxon>Poaceae</taxon>
        <taxon>PACMAD clade</taxon>
        <taxon>Arundinoideae</taxon>
        <taxon>Arundineae</taxon>
        <taxon>Arundo</taxon>
    </lineage>
</organism>
<evidence type="ECO:0000313" key="2">
    <source>
        <dbReference type="EMBL" id="JAE20116.1"/>
    </source>
</evidence>
<dbReference type="EMBL" id="GBRH01177780">
    <property type="protein sequence ID" value="JAE20116.1"/>
    <property type="molecule type" value="Transcribed_RNA"/>
</dbReference>
<name>A0A0A9GC70_ARUDO</name>